<reference evidence="1 2" key="1">
    <citation type="submission" date="2019-12" db="EMBL/GenBank/DDBJ databases">
        <authorList>
            <person name="Floudas D."/>
            <person name="Bentzer J."/>
            <person name="Ahren D."/>
            <person name="Johansson T."/>
            <person name="Persson P."/>
            <person name="Tunlid A."/>
        </authorList>
    </citation>
    <scope>NUCLEOTIDE SEQUENCE [LARGE SCALE GENOMIC DNA]</scope>
    <source>
        <strain evidence="1 2">CBS 102.39</strain>
    </source>
</reference>
<proteinExistence type="predicted"/>
<dbReference type="Proteomes" id="UP000521872">
    <property type="component" value="Unassembled WGS sequence"/>
</dbReference>
<accession>A0A8H4QLQ0</accession>
<comment type="caution">
    <text evidence="1">The sequence shown here is derived from an EMBL/GenBank/DDBJ whole genome shotgun (WGS) entry which is preliminary data.</text>
</comment>
<name>A0A8H4QLQ0_9AGAR</name>
<dbReference type="EMBL" id="JAACJL010000045">
    <property type="protein sequence ID" value="KAF4613460.1"/>
    <property type="molecule type" value="Genomic_DNA"/>
</dbReference>
<protein>
    <recommendedName>
        <fullName evidence="3">F-box domain-containing protein</fullName>
    </recommendedName>
</protein>
<gene>
    <name evidence="1" type="ORF">D9613_008132</name>
</gene>
<evidence type="ECO:0000313" key="2">
    <source>
        <dbReference type="Proteomes" id="UP000521872"/>
    </source>
</evidence>
<keyword evidence="2" id="KW-1185">Reference proteome</keyword>
<sequence length="425" mass="47472">MSFPQELFDMVIDEASKLSDKAERTRALVALSLVSRAFRECAQNHLFASIAFNSGRRATVAAGRLLNLLDADPNTETKGLASRITSFSFSSWFLDVKVGNPSLARILEKLFIGEGKPCAISFQFFDSTLWPDLPGTLTQALFQVCHRPRLASLSLSNLHDIPQNFLQNSCVNRLSLFYVSVSASLLPQTLFEVIAAQGHQETLIPEYFDICDENPVLTLLTMSKQVGPAVIFSRLQELRFFPLEGANIPGLTLEEILVGCKDSLKVLAMRIASDGDRGTMLALTLIPRLLNVHTLALHATTTLTETHLSDLATFLQNLAGYCPNLRTVELEFDMSLRRLLRGDDGILQVIEELGCKALDELFEQQQFHGIRKLSLHCRSFLPPALRLSPPVELRTQEEYETLILSRFPHISSRENLKFSVHVTIC</sequence>
<organism evidence="1 2">
    <name type="scientific">Agrocybe pediades</name>
    <dbReference type="NCBI Taxonomy" id="84607"/>
    <lineage>
        <taxon>Eukaryota</taxon>
        <taxon>Fungi</taxon>
        <taxon>Dikarya</taxon>
        <taxon>Basidiomycota</taxon>
        <taxon>Agaricomycotina</taxon>
        <taxon>Agaricomycetes</taxon>
        <taxon>Agaricomycetidae</taxon>
        <taxon>Agaricales</taxon>
        <taxon>Agaricineae</taxon>
        <taxon>Strophariaceae</taxon>
        <taxon>Agrocybe</taxon>
    </lineage>
</organism>
<dbReference type="AlphaFoldDB" id="A0A8H4QLQ0"/>
<evidence type="ECO:0000313" key="1">
    <source>
        <dbReference type="EMBL" id="KAF4613460.1"/>
    </source>
</evidence>
<evidence type="ECO:0008006" key="3">
    <source>
        <dbReference type="Google" id="ProtNLM"/>
    </source>
</evidence>